<organism evidence="1 2">
    <name type="scientific">Intestinimonas butyriciproducens</name>
    <dbReference type="NCBI Taxonomy" id="1297617"/>
    <lineage>
        <taxon>Bacteria</taxon>
        <taxon>Bacillati</taxon>
        <taxon>Bacillota</taxon>
        <taxon>Clostridia</taxon>
        <taxon>Eubacteriales</taxon>
        <taxon>Intestinimonas</taxon>
    </lineage>
</organism>
<reference evidence="2" key="2">
    <citation type="submission" date="2015-04" db="EMBL/GenBank/DDBJ databases">
        <title>A butyrogenic pathway from the amino acid lysine in a human gut commensal.</title>
        <authorList>
            <person name="de Vos W.M."/>
            <person name="Bui N.T.P."/>
            <person name="Plugge C.M."/>
            <person name="Ritari J."/>
        </authorList>
    </citation>
    <scope>NUCLEOTIDE SEQUENCE [LARGE SCALE GENOMIC DNA]</scope>
    <source>
        <strain evidence="2">AF211</strain>
    </source>
</reference>
<dbReference type="AlphaFoldDB" id="A0A0S2W175"/>
<dbReference type="STRING" id="1297617.IB211_00698c"/>
<sequence>MQNARAPHERPAAAACLLRSRAPGGPMSLFRRFSRHQGMEIRRRMWYKKENQIRKGAGIWEITA</sequence>
<keyword evidence="2" id="KW-1185">Reference proteome</keyword>
<dbReference type="EMBL" id="CP011307">
    <property type="protein sequence ID" value="ALP93093.1"/>
    <property type="molecule type" value="Genomic_DNA"/>
</dbReference>
<protein>
    <submittedName>
        <fullName evidence="1">Uncharacterized protein</fullName>
    </submittedName>
</protein>
<gene>
    <name evidence="1" type="ORF">IB211_00698c</name>
</gene>
<accession>A0A0S2W175</accession>
<proteinExistence type="predicted"/>
<dbReference type="Proteomes" id="UP000064844">
    <property type="component" value="Chromosome"/>
</dbReference>
<evidence type="ECO:0000313" key="2">
    <source>
        <dbReference type="Proteomes" id="UP000064844"/>
    </source>
</evidence>
<dbReference type="KEGG" id="ibu:IB211_00698c"/>
<evidence type="ECO:0000313" key="1">
    <source>
        <dbReference type="EMBL" id="ALP93093.1"/>
    </source>
</evidence>
<reference evidence="1 2" key="1">
    <citation type="journal article" date="2015" name="Nat. Commun.">
        <title>Production of butyrate from lysine and the Amadori product fructoselysine by a human gut commensal.</title>
        <authorList>
            <person name="Bui T.P."/>
            <person name="Ritari J."/>
            <person name="Boeren S."/>
            <person name="de Waard P."/>
            <person name="Plugge C.M."/>
            <person name="de Vos W.M."/>
        </authorList>
    </citation>
    <scope>NUCLEOTIDE SEQUENCE [LARGE SCALE GENOMIC DNA]</scope>
    <source>
        <strain evidence="1 2">AF211</strain>
    </source>
</reference>
<name>A0A0S2W175_9FIRM</name>